<reference evidence="1" key="1">
    <citation type="submission" date="2021-06" db="EMBL/GenBank/DDBJ databases">
        <authorList>
            <person name="Hodson N. C."/>
            <person name="Mongue J. A."/>
            <person name="Jaron S. K."/>
        </authorList>
    </citation>
    <scope>NUCLEOTIDE SEQUENCE</scope>
</reference>
<gene>
    <name evidence="1" type="ORF">AFUS01_LOCUS22038</name>
</gene>
<dbReference type="EMBL" id="CAJVCH010252056">
    <property type="protein sequence ID" value="CAG7733606.1"/>
    <property type="molecule type" value="Genomic_DNA"/>
</dbReference>
<keyword evidence="2" id="KW-1185">Reference proteome</keyword>
<evidence type="ECO:0000313" key="1">
    <source>
        <dbReference type="EMBL" id="CAG7733606.1"/>
    </source>
</evidence>
<feature type="non-terminal residue" evidence="1">
    <location>
        <position position="1"/>
    </location>
</feature>
<sequence>LRRGTDGGLGLNKPKTVEPWFFENQISTTLKERIVLN</sequence>
<accession>A0A8J2KEB5</accession>
<proteinExistence type="predicted"/>
<evidence type="ECO:0000313" key="2">
    <source>
        <dbReference type="Proteomes" id="UP000708208"/>
    </source>
</evidence>
<protein>
    <submittedName>
        <fullName evidence="1">Uncharacterized protein</fullName>
    </submittedName>
</protein>
<dbReference type="Proteomes" id="UP000708208">
    <property type="component" value="Unassembled WGS sequence"/>
</dbReference>
<organism evidence="1 2">
    <name type="scientific">Allacma fusca</name>
    <dbReference type="NCBI Taxonomy" id="39272"/>
    <lineage>
        <taxon>Eukaryota</taxon>
        <taxon>Metazoa</taxon>
        <taxon>Ecdysozoa</taxon>
        <taxon>Arthropoda</taxon>
        <taxon>Hexapoda</taxon>
        <taxon>Collembola</taxon>
        <taxon>Symphypleona</taxon>
        <taxon>Sminthuridae</taxon>
        <taxon>Allacma</taxon>
    </lineage>
</organism>
<comment type="caution">
    <text evidence="1">The sequence shown here is derived from an EMBL/GenBank/DDBJ whole genome shotgun (WGS) entry which is preliminary data.</text>
</comment>
<name>A0A8J2KEB5_9HEXA</name>
<dbReference type="AlphaFoldDB" id="A0A8J2KEB5"/>